<reference evidence="1 2" key="1">
    <citation type="submission" date="2012-08" db="EMBL/GenBank/DDBJ databases">
        <title>Oryza genome evolution.</title>
        <authorList>
            <person name="Wing R.A."/>
        </authorList>
    </citation>
    <scope>NUCLEOTIDE SEQUENCE</scope>
</reference>
<evidence type="ECO:0000313" key="1">
    <source>
        <dbReference type="EnsemblPlants" id="LPERR04G00900.1"/>
    </source>
</evidence>
<dbReference type="Proteomes" id="UP000032180">
    <property type="component" value="Chromosome 4"/>
</dbReference>
<dbReference type="HOGENOM" id="CLU_907230_0_0_1"/>
<reference evidence="1" key="3">
    <citation type="submission" date="2015-04" db="UniProtKB">
        <authorList>
            <consortium name="EnsemblPlants"/>
        </authorList>
    </citation>
    <scope>IDENTIFICATION</scope>
</reference>
<keyword evidence="2" id="KW-1185">Reference proteome</keyword>
<name>A0A0D9W209_9ORYZ</name>
<dbReference type="AlphaFoldDB" id="A0A0D9W209"/>
<dbReference type="Gramene" id="LPERR04G00900.1">
    <property type="protein sequence ID" value="LPERR04G00900.1"/>
    <property type="gene ID" value="LPERR04G00900"/>
</dbReference>
<evidence type="ECO:0000313" key="2">
    <source>
        <dbReference type="Proteomes" id="UP000032180"/>
    </source>
</evidence>
<reference evidence="2" key="2">
    <citation type="submission" date="2013-12" db="EMBL/GenBank/DDBJ databases">
        <authorList>
            <person name="Yu Y."/>
            <person name="Lee S."/>
            <person name="de Baynast K."/>
            <person name="Wissotski M."/>
            <person name="Liu L."/>
            <person name="Talag J."/>
            <person name="Goicoechea J."/>
            <person name="Angelova A."/>
            <person name="Jetty R."/>
            <person name="Kudrna D."/>
            <person name="Golser W."/>
            <person name="Rivera L."/>
            <person name="Zhang J."/>
            <person name="Wing R."/>
        </authorList>
    </citation>
    <scope>NUCLEOTIDE SEQUENCE</scope>
</reference>
<dbReference type="EnsemblPlants" id="LPERR04G00900.1">
    <property type="protein sequence ID" value="LPERR04G00900.1"/>
    <property type="gene ID" value="LPERR04G00900"/>
</dbReference>
<accession>A0A0D9W209</accession>
<dbReference type="InterPro" id="IPR012337">
    <property type="entry name" value="RNaseH-like_sf"/>
</dbReference>
<dbReference type="SUPFAM" id="SSF53098">
    <property type="entry name" value="Ribonuclease H-like"/>
    <property type="match status" value="1"/>
</dbReference>
<sequence length="307" mass="35160">MCACCQMPVVEEAREEVGGGGGTLLPSTHHTPIAAPIESLRSLHLDMASCCISSTPHLASLGWFDKIKSTFNSKKLDEANPVVGCNITLILSRTEWTKFKRWIMLDEWTNREYSIEKGYYYTYDCLINRDWWKILKWVLDACKPLYCVLRYADRQKNATLSRFLPRILKARQELKIHLNSSQEEKRVMEKINLRITRLFDTGFMRAIAIYAAGALDPNTHYRYKGHKFLDEPVIAKRKRANDGEGAKMDKKKKGAKVRSTRCTKGRLKDINALIDKDKSVPKICLVVLPLSLSFAGHVTMPNYEPLF</sequence>
<protein>
    <submittedName>
        <fullName evidence="1">Uncharacterized protein</fullName>
    </submittedName>
</protein>
<organism evidence="1 2">
    <name type="scientific">Leersia perrieri</name>
    <dbReference type="NCBI Taxonomy" id="77586"/>
    <lineage>
        <taxon>Eukaryota</taxon>
        <taxon>Viridiplantae</taxon>
        <taxon>Streptophyta</taxon>
        <taxon>Embryophyta</taxon>
        <taxon>Tracheophyta</taxon>
        <taxon>Spermatophyta</taxon>
        <taxon>Magnoliopsida</taxon>
        <taxon>Liliopsida</taxon>
        <taxon>Poales</taxon>
        <taxon>Poaceae</taxon>
        <taxon>BOP clade</taxon>
        <taxon>Oryzoideae</taxon>
        <taxon>Oryzeae</taxon>
        <taxon>Oryzinae</taxon>
        <taxon>Leersia</taxon>
    </lineage>
</organism>
<proteinExistence type="predicted"/>
<dbReference type="eggNOG" id="ENOG502R75G">
    <property type="taxonomic scope" value="Eukaryota"/>
</dbReference>